<gene>
    <name evidence="1" type="ORF">ACFQZ8_13665</name>
</gene>
<evidence type="ECO:0000313" key="1">
    <source>
        <dbReference type="EMBL" id="MFD0784949.1"/>
    </source>
</evidence>
<protein>
    <submittedName>
        <fullName evidence="1">Uncharacterized protein</fullName>
    </submittedName>
</protein>
<dbReference type="EMBL" id="JBHTHM010000612">
    <property type="protein sequence ID" value="MFD0784949.1"/>
    <property type="molecule type" value="Genomic_DNA"/>
</dbReference>
<reference evidence="2" key="1">
    <citation type="journal article" date="2019" name="Int. J. Syst. Evol. Microbiol.">
        <title>The Global Catalogue of Microorganisms (GCM) 10K type strain sequencing project: providing services to taxonomists for standard genome sequencing and annotation.</title>
        <authorList>
            <consortium name="The Broad Institute Genomics Platform"/>
            <consortium name="The Broad Institute Genome Sequencing Center for Infectious Disease"/>
            <person name="Wu L."/>
            <person name="Ma J."/>
        </authorList>
    </citation>
    <scope>NUCLEOTIDE SEQUENCE [LARGE SCALE GENOMIC DNA]</scope>
    <source>
        <strain evidence="2">JCM 32148</strain>
    </source>
</reference>
<comment type="caution">
    <text evidence="1">The sequence shown here is derived from an EMBL/GenBank/DDBJ whole genome shotgun (WGS) entry which is preliminary data.</text>
</comment>
<evidence type="ECO:0000313" key="2">
    <source>
        <dbReference type="Proteomes" id="UP001597053"/>
    </source>
</evidence>
<name>A0ABW3A2X6_9ACTN</name>
<sequence length="79" mass="8632">GAAASLAAGVARCRLSDFSPTGRAYRRGRPVMWDQARTRWPGPVGYGSMTGMTAAVVRRFVARRHVDYGRVRSAICPVH</sequence>
<proteinExistence type="predicted"/>
<dbReference type="Proteomes" id="UP001597053">
    <property type="component" value="Unassembled WGS sequence"/>
</dbReference>
<accession>A0ABW3A2X6</accession>
<keyword evidence="2" id="KW-1185">Reference proteome</keyword>
<organism evidence="1 2">
    <name type="scientific">Micromonospora azadirachtae</name>
    <dbReference type="NCBI Taxonomy" id="1970735"/>
    <lineage>
        <taxon>Bacteria</taxon>
        <taxon>Bacillati</taxon>
        <taxon>Actinomycetota</taxon>
        <taxon>Actinomycetes</taxon>
        <taxon>Micromonosporales</taxon>
        <taxon>Micromonosporaceae</taxon>
        <taxon>Micromonospora</taxon>
    </lineage>
</organism>
<feature type="non-terminal residue" evidence="1">
    <location>
        <position position="1"/>
    </location>
</feature>